<dbReference type="EMBL" id="NBIV01000125">
    <property type="protein sequence ID" value="PXF43427.1"/>
    <property type="molecule type" value="Genomic_DNA"/>
</dbReference>
<dbReference type="AlphaFoldDB" id="A0A2V3IMZ1"/>
<evidence type="ECO:0000313" key="2">
    <source>
        <dbReference type="EMBL" id="PXF43427.1"/>
    </source>
</evidence>
<evidence type="ECO:0000259" key="1">
    <source>
        <dbReference type="Pfam" id="PF04321"/>
    </source>
</evidence>
<comment type="caution">
    <text evidence="2">The sequence shown here is derived from an EMBL/GenBank/DDBJ whole genome shotgun (WGS) entry which is preliminary data.</text>
</comment>
<dbReference type="SUPFAM" id="SSF51735">
    <property type="entry name" value="NAD(P)-binding Rossmann-fold domains"/>
    <property type="match status" value="1"/>
</dbReference>
<dbReference type="PANTHER" id="PTHR43242:SF1">
    <property type="entry name" value="NAD(P)-BINDING ROSSMANN-FOLD SUPERFAMILY PROTEIN"/>
    <property type="match status" value="1"/>
</dbReference>
<dbReference type="Proteomes" id="UP000247409">
    <property type="component" value="Unassembled WGS sequence"/>
</dbReference>
<proteinExistence type="predicted"/>
<dbReference type="Gene3D" id="3.40.50.720">
    <property type="entry name" value="NAD(P)-binding Rossmann-like Domain"/>
    <property type="match status" value="1"/>
</dbReference>
<accession>A0A2V3IMZ1</accession>
<dbReference type="InterPro" id="IPR036291">
    <property type="entry name" value="NAD(P)-bd_dom_sf"/>
</dbReference>
<dbReference type="GO" id="GO:0016740">
    <property type="term" value="F:transferase activity"/>
    <property type="evidence" value="ECO:0007669"/>
    <property type="project" value="UniProtKB-KW"/>
</dbReference>
<evidence type="ECO:0000313" key="3">
    <source>
        <dbReference type="Proteomes" id="UP000247409"/>
    </source>
</evidence>
<dbReference type="InterPro" id="IPR029903">
    <property type="entry name" value="RmlD-like-bd"/>
</dbReference>
<reference evidence="2 3" key="1">
    <citation type="journal article" date="2018" name="Mol. Biol. Evol.">
        <title>Analysis of the draft genome of the red seaweed Gracilariopsis chorda provides insights into genome size evolution in Rhodophyta.</title>
        <authorList>
            <person name="Lee J."/>
            <person name="Yang E.C."/>
            <person name="Graf L."/>
            <person name="Yang J.H."/>
            <person name="Qiu H."/>
            <person name="Zel Zion U."/>
            <person name="Chan C.X."/>
            <person name="Stephens T.G."/>
            <person name="Weber A.P.M."/>
            <person name="Boo G.H."/>
            <person name="Boo S.M."/>
            <person name="Kim K.M."/>
            <person name="Shin Y."/>
            <person name="Jung M."/>
            <person name="Lee S.J."/>
            <person name="Yim H.S."/>
            <person name="Lee J.H."/>
            <person name="Bhattacharya D."/>
            <person name="Yoon H.S."/>
        </authorList>
    </citation>
    <scope>NUCLEOTIDE SEQUENCE [LARGE SCALE GENOMIC DNA]</scope>
    <source>
        <strain evidence="2 3">SKKU-2015</strain>
        <tissue evidence="2">Whole body</tissue>
    </source>
</reference>
<dbReference type="STRING" id="448386.A0A2V3IMZ1"/>
<dbReference type="OrthoDB" id="6235964at2759"/>
<gene>
    <name evidence="2" type="ORF">BWQ96_06817</name>
</gene>
<feature type="domain" description="RmlD-like substrate binding" evidence="1">
    <location>
        <begin position="4"/>
        <end position="294"/>
    </location>
</feature>
<organism evidence="2 3">
    <name type="scientific">Gracilariopsis chorda</name>
    <dbReference type="NCBI Taxonomy" id="448386"/>
    <lineage>
        <taxon>Eukaryota</taxon>
        <taxon>Rhodophyta</taxon>
        <taxon>Florideophyceae</taxon>
        <taxon>Rhodymeniophycidae</taxon>
        <taxon>Gracilariales</taxon>
        <taxon>Gracilariaceae</taxon>
        <taxon>Gracilariopsis</taxon>
    </lineage>
</organism>
<keyword evidence="2" id="KW-0808">Transferase</keyword>
<dbReference type="Pfam" id="PF04321">
    <property type="entry name" value="RmlD_sub_bind"/>
    <property type="match status" value="1"/>
</dbReference>
<dbReference type="PANTHER" id="PTHR43242">
    <property type="entry name" value="NAD(P)-BINDING ROSSMANN-FOLD SUPERFAMILY PROTEIN"/>
    <property type="match status" value="1"/>
</dbReference>
<sequence length="303" mass="32594">MGTLVVIGGTGELGRKAVLAACADAPTAWSGSIVATYNNSPPPFTSPKVQWLHLDCADHKAVRSFILSQTHLSTVIYCAVPKHGGAAGKGGNLVRAGIVDDVVNCAEAVTIVAAKFVAVSTDLVFDGNLPPSDCYNESSPTCPPNPYGQYKQHMERQLLNLSGSIIIARTSLILTMDEPPFGKAIQFVVDCINGKHGEIELFTDELRNMSFSDDLGRALVELAKPQCTHVGLIHMVSDEVTNRWELAKLLAKRLNLQHNLGKWAKSGISAESGLNRPLNCSLSTELKNKVLKTHIDGLSERLA</sequence>
<protein>
    <submittedName>
        <fullName evidence="2">Methionine adenosyltransferase 2 subunit beta</fullName>
    </submittedName>
</protein>
<keyword evidence="3" id="KW-1185">Reference proteome</keyword>
<name>A0A2V3IMZ1_9FLOR</name>